<dbReference type="GO" id="GO:0071949">
    <property type="term" value="F:FAD binding"/>
    <property type="evidence" value="ECO:0007669"/>
    <property type="project" value="InterPro"/>
</dbReference>
<evidence type="ECO:0000313" key="7">
    <source>
        <dbReference type="Proteomes" id="UP001140510"/>
    </source>
</evidence>
<dbReference type="EMBL" id="JAPEVA010000015">
    <property type="protein sequence ID" value="KAJ4408582.1"/>
    <property type="molecule type" value="Genomic_DNA"/>
</dbReference>
<dbReference type="Gene3D" id="3.30.9.60">
    <property type="match status" value="1"/>
</dbReference>
<keyword evidence="2" id="KW-0274">FAD</keyword>
<dbReference type="InterPro" id="IPR053212">
    <property type="entry name" value="DHP_3-monooxygenase"/>
</dbReference>
<dbReference type="Proteomes" id="UP001140510">
    <property type="component" value="Unassembled WGS sequence"/>
</dbReference>
<evidence type="ECO:0008006" key="8">
    <source>
        <dbReference type="Google" id="ProtNLM"/>
    </source>
</evidence>
<dbReference type="PRINTS" id="PR00420">
    <property type="entry name" value="RNGMNOXGNASE"/>
</dbReference>
<evidence type="ECO:0000259" key="4">
    <source>
        <dbReference type="Pfam" id="PF01494"/>
    </source>
</evidence>
<dbReference type="PANTHER" id="PTHR47469">
    <property type="entry name" value="MONOOXYGENASE-LIKE"/>
    <property type="match status" value="1"/>
</dbReference>
<dbReference type="SUPFAM" id="SSF54373">
    <property type="entry name" value="FAD-linked reductases, C-terminal domain"/>
    <property type="match status" value="1"/>
</dbReference>
<accession>A0A9W8ZLE7</accession>
<dbReference type="OrthoDB" id="16820at2759"/>
<dbReference type="PANTHER" id="PTHR47469:SF2">
    <property type="entry name" value="OS06G0597600 PROTEIN"/>
    <property type="match status" value="1"/>
</dbReference>
<dbReference type="InterPro" id="IPR002938">
    <property type="entry name" value="FAD-bd"/>
</dbReference>
<reference evidence="6" key="1">
    <citation type="submission" date="2022-10" db="EMBL/GenBank/DDBJ databases">
        <title>Tapping the CABI collections for fungal endophytes: first genome assemblies for Collariella, Neodidymelliopsis, Ascochyta clinopodiicola, Didymella pomorum, Didymosphaeria variabile, Neocosmospora piperis and Neocucurbitaria cava.</title>
        <authorList>
            <person name="Hill R."/>
        </authorList>
    </citation>
    <scope>NUCLEOTIDE SEQUENCE</scope>
    <source>
        <strain evidence="6">IMI 355091</strain>
    </source>
</reference>
<keyword evidence="3" id="KW-0560">Oxidoreductase</keyword>
<dbReference type="Pfam" id="PF22607">
    <property type="entry name" value="FAD_binding-like"/>
    <property type="match status" value="1"/>
</dbReference>
<dbReference type="InterPro" id="IPR054707">
    <property type="entry name" value="DhpH_subs-bd"/>
</dbReference>
<feature type="domain" description="FAD-binding" evidence="4">
    <location>
        <begin position="123"/>
        <end position="184"/>
    </location>
</feature>
<evidence type="ECO:0000256" key="2">
    <source>
        <dbReference type="ARBA" id="ARBA00022827"/>
    </source>
</evidence>
<protein>
    <recommendedName>
        <fullName evidence="8">FAD-binding domain-containing protein</fullName>
    </recommendedName>
</protein>
<sequence>MGKDAIIIGGSIGGLMCGVMLKHHGYNVTILEQEISPRREGYDAGIKVGPANEQFLKRHDRVKRDMIIKCDPGFMIDANGSLKPQRGQTMLMTSWGLMVSVLRANFDGLTSTAVPVAPEPEATDGKADFRIGTRVTGLEDAGGKVKVKVWNANSNSTETVTADIAIVADGSNSKMRQMLLPDVKREYSGYMCWRGTVCEGDIDEKWNSIYSEKATFHLMDRTYLLNYTIPTDNGNLDKDQRLHNWIWYSNQPPSSPDMTTLFTDKNGTLHHGTVSRGLVRLDLWESQKQLAHAVLPPGLAAIVSSSKAPFVTKVYDVTSTKASFFGGKVFLVGDAKTTLRPNVGMGTTHAANDCNELEKVIEASVTPEQWERAVLRWGAAQRRFAIAISAYTLGTRVEVVWAGLCWLGLLLGQSIGIF</sequence>
<evidence type="ECO:0000256" key="1">
    <source>
        <dbReference type="ARBA" id="ARBA00022630"/>
    </source>
</evidence>
<keyword evidence="1" id="KW-0285">Flavoprotein</keyword>
<dbReference type="SUPFAM" id="SSF51905">
    <property type="entry name" value="FAD/NAD(P)-binding domain"/>
    <property type="match status" value="1"/>
</dbReference>
<dbReference type="AlphaFoldDB" id="A0A9W8ZLE7"/>
<feature type="domain" description="2,6-dihydroxypyridine 3-monooxygenase substrate binding" evidence="5">
    <location>
        <begin position="187"/>
        <end position="316"/>
    </location>
</feature>
<name>A0A9W8ZLE7_9PLEO</name>
<dbReference type="InterPro" id="IPR036188">
    <property type="entry name" value="FAD/NAD-bd_sf"/>
</dbReference>
<gene>
    <name evidence="6" type="ORF">N0V91_003234</name>
</gene>
<organism evidence="6 7">
    <name type="scientific">Didymella pomorum</name>
    <dbReference type="NCBI Taxonomy" id="749634"/>
    <lineage>
        <taxon>Eukaryota</taxon>
        <taxon>Fungi</taxon>
        <taxon>Dikarya</taxon>
        <taxon>Ascomycota</taxon>
        <taxon>Pezizomycotina</taxon>
        <taxon>Dothideomycetes</taxon>
        <taxon>Pleosporomycetidae</taxon>
        <taxon>Pleosporales</taxon>
        <taxon>Pleosporineae</taxon>
        <taxon>Didymellaceae</taxon>
        <taxon>Didymella</taxon>
    </lineage>
</organism>
<dbReference type="Gene3D" id="3.50.50.60">
    <property type="entry name" value="FAD/NAD(P)-binding domain"/>
    <property type="match status" value="1"/>
</dbReference>
<evidence type="ECO:0000259" key="5">
    <source>
        <dbReference type="Pfam" id="PF22607"/>
    </source>
</evidence>
<dbReference type="Pfam" id="PF01494">
    <property type="entry name" value="FAD_binding_3"/>
    <property type="match status" value="1"/>
</dbReference>
<proteinExistence type="predicted"/>
<comment type="caution">
    <text evidence="6">The sequence shown here is derived from an EMBL/GenBank/DDBJ whole genome shotgun (WGS) entry which is preliminary data.</text>
</comment>
<evidence type="ECO:0000256" key="3">
    <source>
        <dbReference type="ARBA" id="ARBA00023002"/>
    </source>
</evidence>
<dbReference type="GO" id="GO:0016491">
    <property type="term" value="F:oxidoreductase activity"/>
    <property type="evidence" value="ECO:0007669"/>
    <property type="project" value="UniProtKB-KW"/>
</dbReference>
<evidence type="ECO:0000313" key="6">
    <source>
        <dbReference type="EMBL" id="KAJ4408582.1"/>
    </source>
</evidence>
<keyword evidence="7" id="KW-1185">Reference proteome</keyword>